<feature type="compositionally biased region" description="Polar residues" evidence="1">
    <location>
        <begin position="107"/>
        <end position="138"/>
    </location>
</feature>
<evidence type="ECO:0000256" key="1">
    <source>
        <dbReference type="SAM" id="MobiDB-lite"/>
    </source>
</evidence>
<comment type="caution">
    <text evidence="2">The sequence shown here is derived from an EMBL/GenBank/DDBJ whole genome shotgun (WGS) entry which is preliminary data.</text>
</comment>
<name>A0ABQ9YNF1_9CRUS</name>
<sequence length="138" mass="15344">MGVSQLWPPAYEVQSRVRASGVFWHGVTNQLWRPSPINPYPPQTSLDVATIGVPPPLFGPSDERRTVRGKASKTPGNNKQGASRTTHNIKQENQMKKKKAARHFLWKNTNSNHLVNPSVSCKLGKTSNQQQQASESCE</sequence>
<reference evidence="2 3" key="1">
    <citation type="journal article" date="2023" name="Nucleic Acids Res.">
        <title>The hologenome of Daphnia magna reveals possible DNA methylation and microbiome-mediated evolution of the host genome.</title>
        <authorList>
            <person name="Chaturvedi A."/>
            <person name="Li X."/>
            <person name="Dhandapani V."/>
            <person name="Marshall H."/>
            <person name="Kissane S."/>
            <person name="Cuenca-Cambronero M."/>
            <person name="Asole G."/>
            <person name="Calvet F."/>
            <person name="Ruiz-Romero M."/>
            <person name="Marangio P."/>
            <person name="Guigo R."/>
            <person name="Rago D."/>
            <person name="Mirbahai L."/>
            <person name="Eastwood N."/>
            <person name="Colbourne J.K."/>
            <person name="Zhou J."/>
            <person name="Mallon E."/>
            <person name="Orsini L."/>
        </authorList>
    </citation>
    <scope>NUCLEOTIDE SEQUENCE [LARGE SCALE GENOMIC DNA]</scope>
    <source>
        <strain evidence="2">LRV0_1</strain>
    </source>
</reference>
<proteinExistence type="predicted"/>
<feature type="compositionally biased region" description="Basic residues" evidence="1">
    <location>
        <begin position="96"/>
        <end position="105"/>
    </location>
</feature>
<accession>A0ABQ9YNF1</accession>
<gene>
    <name evidence="2" type="ORF">OUZ56_003990</name>
</gene>
<feature type="region of interest" description="Disordered" evidence="1">
    <location>
        <begin position="55"/>
        <end position="138"/>
    </location>
</feature>
<dbReference type="Proteomes" id="UP001234178">
    <property type="component" value="Unassembled WGS sequence"/>
</dbReference>
<keyword evidence="3" id="KW-1185">Reference proteome</keyword>
<protein>
    <submittedName>
        <fullName evidence="2">Uncharacterized protein</fullName>
    </submittedName>
</protein>
<organism evidence="2 3">
    <name type="scientific">Daphnia magna</name>
    <dbReference type="NCBI Taxonomy" id="35525"/>
    <lineage>
        <taxon>Eukaryota</taxon>
        <taxon>Metazoa</taxon>
        <taxon>Ecdysozoa</taxon>
        <taxon>Arthropoda</taxon>
        <taxon>Crustacea</taxon>
        <taxon>Branchiopoda</taxon>
        <taxon>Diplostraca</taxon>
        <taxon>Cladocera</taxon>
        <taxon>Anomopoda</taxon>
        <taxon>Daphniidae</taxon>
        <taxon>Daphnia</taxon>
    </lineage>
</organism>
<evidence type="ECO:0000313" key="3">
    <source>
        <dbReference type="Proteomes" id="UP001234178"/>
    </source>
</evidence>
<evidence type="ECO:0000313" key="2">
    <source>
        <dbReference type="EMBL" id="KAK4002143.1"/>
    </source>
</evidence>
<feature type="compositionally biased region" description="Polar residues" evidence="1">
    <location>
        <begin position="74"/>
        <end position="88"/>
    </location>
</feature>
<dbReference type="EMBL" id="JAOYFB010000001">
    <property type="protein sequence ID" value="KAK4002143.1"/>
    <property type="molecule type" value="Genomic_DNA"/>
</dbReference>